<feature type="transmembrane region" description="Helical" evidence="6">
    <location>
        <begin position="307"/>
        <end position="332"/>
    </location>
</feature>
<evidence type="ECO:0000313" key="8">
    <source>
        <dbReference type="Proteomes" id="UP001519460"/>
    </source>
</evidence>
<accession>A0ABD0JT80</accession>
<dbReference type="InterPro" id="IPR031152">
    <property type="entry name" value="PLXDC"/>
</dbReference>
<evidence type="ECO:0000256" key="3">
    <source>
        <dbReference type="ARBA" id="ARBA00022729"/>
    </source>
</evidence>
<sequence>TVNLPFSFRFYGHNITNVTVATGGFVYMSPFLHQWLTATQYIAPLMANFDTSVSSESNILYKEVGEEFIIEWHDVILKDQSNSGTFIFQAKLKRDGTITFVYKTLPLPVVNISSSNHPVKIGLSDAFYNDTYMPQYGLKRRTIIEYHRVSFLPAQVEEGTVIVLQPMPTCNIIGDCETCAKHENVKFDCKWCDKVQRCSDGMDWYRQDWEKQGCPAQTEDGQQSGLVGQPRCSSGAAVGNSADLLFEKGKLQSKPSPPTTRQPYPTLRPYPTTSVPTANNSGVAAITDGVCGGTNPKNCKSKSGTPVAVIVVVVLIVVLLFGGAGVWVFYAYTHPTSASGIWLMEHRPSAMKDKIANIKFWKSSTPAGTKYQVESEA</sequence>
<keyword evidence="2 6" id="KW-0812">Transmembrane</keyword>
<comment type="caution">
    <text evidence="7">The sequence shown here is derived from an EMBL/GenBank/DDBJ whole genome shotgun (WGS) entry which is preliminary data.</text>
</comment>
<evidence type="ECO:0000256" key="2">
    <source>
        <dbReference type="ARBA" id="ARBA00022692"/>
    </source>
</evidence>
<feature type="non-terminal residue" evidence="7">
    <location>
        <position position="1"/>
    </location>
</feature>
<comment type="subcellular location">
    <subcellularLocation>
        <location evidence="1">Membrane</location>
        <topology evidence="1">Single-pass type I membrane protein</topology>
    </subcellularLocation>
</comment>
<protein>
    <recommendedName>
        <fullName evidence="9">Plexin domain-containing protein 2</fullName>
    </recommendedName>
</protein>
<keyword evidence="6" id="KW-0472">Membrane</keyword>
<dbReference type="Proteomes" id="UP001519460">
    <property type="component" value="Unassembled WGS sequence"/>
</dbReference>
<keyword evidence="8" id="KW-1185">Reference proteome</keyword>
<organism evidence="7 8">
    <name type="scientific">Batillaria attramentaria</name>
    <dbReference type="NCBI Taxonomy" id="370345"/>
    <lineage>
        <taxon>Eukaryota</taxon>
        <taxon>Metazoa</taxon>
        <taxon>Spiralia</taxon>
        <taxon>Lophotrochozoa</taxon>
        <taxon>Mollusca</taxon>
        <taxon>Gastropoda</taxon>
        <taxon>Caenogastropoda</taxon>
        <taxon>Sorbeoconcha</taxon>
        <taxon>Cerithioidea</taxon>
        <taxon>Batillariidae</taxon>
        <taxon>Batillaria</taxon>
    </lineage>
</organism>
<dbReference type="AlphaFoldDB" id="A0ABD0JT80"/>
<gene>
    <name evidence="7" type="ORF">BaRGS_00030785</name>
</gene>
<evidence type="ECO:0000256" key="4">
    <source>
        <dbReference type="ARBA" id="ARBA00022989"/>
    </source>
</evidence>
<dbReference type="PANTHER" id="PTHR13055:SF12">
    <property type="entry name" value="LD40707P"/>
    <property type="match status" value="1"/>
</dbReference>
<keyword evidence="4 6" id="KW-1133">Transmembrane helix</keyword>
<reference evidence="7 8" key="1">
    <citation type="journal article" date="2023" name="Sci. Data">
        <title>Genome assembly of the Korean intertidal mud-creeper Batillaria attramentaria.</title>
        <authorList>
            <person name="Patra A.K."/>
            <person name="Ho P.T."/>
            <person name="Jun S."/>
            <person name="Lee S.J."/>
            <person name="Kim Y."/>
            <person name="Won Y.J."/>
        </authorList>
    </citation>
    <scope>NUCLEOTIDE SEQUENCE [LARGE SCALE GENOMIC DNA]</scope>
    <source>
        <strain evidence="7">Wonlab-2016</strain>
    </source>
</reference>
<dbReference type="EMBL" id="JACVVK020000337">
    <property type="protein sequence ID" value="KAK7477956.1"/>
    <property type="molecule type" value="Genomic_DNA"/>
</dbReference>
<dbReference type="PANTHER" id="PTHR13055">
    <property type="entry name" value="TUMOR ENDOTHELIAL MARKER 7 RELATED"/>
    <property type="match status" value="1"/>
</dbReference>
<proteinExistence type="predicted"/>
<name>A0ABD0JT80_9CAEN</name>
<dbReference type="GO" id="GO:0016020">
    <property type="term" value="C:membrane"/>
    <property type="evidence" value="ECO:0007669"/>
    <property type="project" value="UniProtKB-SubCell"/>
</dbReference>
<feature type="region of interest" description="Disordered" evidence="5">
    <location>
        <begin position="214"/>
        <end position="233"/>
    </location>
</feature>
<evidence type="ECO:0000256" key="5">
    <source>
        <dbReference type="SAM" id="MobiDB-lite"/>
    </source>
</evidence>
<feature type="region of interest" description="Disordered" evidence="5">
    <location>
        <begin position="249"/>
        <end position="279"/>
    </location>
</feature>
<keyword evidence="3" id="KW-0732">Signal</keyword>
<evidence type="ECO:0008006" key="9">
    <source>
        <dbReference type="Google" id="ProtNLM"/>
    </source>
</evidence>
<evidence type="ECO:0000313" key="7">
    <source>
        <dbReference type="EMBL" id="KAK7477956.1"/>
    </source>
</evidence>
<evidence type="ECO:0000256" key="6">
    <source>
        <dbReference type="SAM" id="Phobius"/>
    </source>
</evidence>
<evidence type="ECO:0000256" key="1">
    <source>
        <dbReference type="ARBA" id="ARBA00004479"/>
    </source>
</evidence>